<evidence type="ECO:0000256" key="2">
    <source>
        <dbReference type="SAM" id="SignalP"/>
    </source>
</evidence>
<sequence>MRSPVRAAAPLLAAACLTAQAQTIYRCGDSYSQQPCAGGQLVPTAPAPSAADRAQAGANARRDAALAATLEKDRVRQESQAAAQPLYIPPPPAEPVREGHKWPEQNATRKLDVFTASAPGTPAKKKNKDGKKGKSGADAKADTQSAGTAAGKSAKAAAGPEARAQQIARPAPAGGSS</sequence>
<protein>
    <recommendedName>
        <fullName evidence="5">DUF4124 domain-containing protein</fullName>
    </recommendedName>
</protein>
<feature type="compositionally biased region" description="Low complexity" evidence="1">
    <location>
        <begin position="142"/>
        <end position="177"/>
    </location>
</feature>
<comment type="caution">
    <text evidence="3">The sequence shown here is derived from an EMBL/GenBank/DDBJ whole genome shotgun (WGS) entry which is preliminary data.</text>
</comment>
<feature type="signal peptide" evidence="2">
    <location>
        <begin position="1"/>
        <end position="21"/>
    </location>
</feature>
<evidence type="ECO:0008006" key="5">
    <source>
        <dbReference type="Google" id="ProtNLM"/>
    </source>
</evidence>
<accession>A0A6N8ITH3</accession>
<feature type="compositionally biased region" description="Basic and acidic residues" evidence="1">
    <location>
        <begin position="60"/>
        <end position="77"/>
    </location>
</feature>
<proteinExistence type="predicted"/>
<feature type="compositionally biased region" description="Basic and acidic residues" evidence="1">
    <location>
        <begin position="95"/>
        <end position="112"/>
    </location>
</feature>
<keyword evidence="2" id="KW-0732">Signal</keyword>
<feature type="compositionally biased region" description="Low complexity" evidence="1">
    <location>
        <begin position="44"/>
        <end position="59"/>
    </location>
</feature>
<evidence type="ECO:0000313" key="4">
    <source>
        <dbReference type="Proteomes" id="UP000469385"/>
    </source>
</evidence>
<feature type="region of interest" description="Disordered" evidence="1">
    <location>
        <begin position="44"/>
        <end position="177"/>
    </location>
</feature>
<keyword evidence="4" id="KW-1185">Reference proteome</keyword>
<dbReference type="Proteomes" id="UP000469385">
    <property type="component" value="Unassembled WGS sequence"/>
</dbReference>
<dbReference type="EMBL" id="WSEL01000003">
    <property type="protein sequence ID" value="MVQ30022.1"/>
    <property type="molecule type" value="Genomic_DNA"/>
</dbReference>
<dbReference type="AlphaFoldDB" id="A0A6N8ITH3"/>
<gene>
    <name evidence="3" type="ORF">GON04_11225</name>
</gene>
<dbReference type="RefSeq" id="WP_157397957.1">
    <property type="nucleotide sequence ID" value="NZ_WSEL01000003.1"/>
</dbReference>
<feature type="chain" id="PRO_5026825373" description="DUF4124 domain-containing protein" evidence="2">
    <location>
        <begin position="22"/>
        <end position="177"/>
    </location>
</feature>
<reference evidence="3 4" key="1">
    <citation type="submission" date="2019-12" db="EMBL/GenBank/DDBJ databases">
        <authorList>
            <person name="Huq M.A."/>
        </authorList>
    </citation>
    <scope>NUCLEOTIDE SEQUENCE [LARGE SCALE GENOMIC DNA]</scope>
    <source>
        <strain evidence="3 4">MAH-25</strain>
    </source>
</reference>
<evidence type="ECO:0000313" key="3">
    <source>
        <dbReference type="EMBL" id="MVQ30022.1"/>
    </source>
</evidence>
<feature type="compositionally biased region" description="Basic and acidic residues" evidence="1">
    <location>
        <begin position="130"/>
        <end position="141"/>
    </location>
</feature>
<name>A0A6N8ITH3_9BURK</name>
<organism evidence="3 4">
    <name type="scientific">Ramlibacter pinisoli</name>
    <dbReference type="NCBI Taxonomy" id="2682844"/>
    <lineage>
        <taxon>Bacteria</taxon>
        <taxon>Pseudomonadati</taxon>
        <taxon>Pseudomonadota</taxon>
        <taxon>Betaproteobacteria</taxon>
        <taxon>Burkholderiales</taxon>
        <taxon>Comamonadaceae</taxon>
        <taxon>Ramlibacter</taxon>
    </lineage>
</organism>
<evidence type="ECO:0000256" key="1">
    <source>
        <dbReference type="SAM" id="MobiDB-lite"/>
    </source>
</evidence>